<feature type="active site" evidence="4">
    <location>
        <position position="36"/>
    </location>
</feature>
<feature type="active site" evidence="4">
    <location>
        <position position="18"/>
    </location>
</feature>
<organism evidence="7 8">
    <name type="scientific">Pseudobacteriovorax antillogorgiicola</name>
    <dbReference type="NCBI Taxonomy" id="1513793"/>
    <lineage>
        <taxon>Bacteria</taxon>
        <taxon>Pseudomonadati</taxon>
        <taxon>Bdellovibrionota</taxon>
        <taxon>Oligoflexia</taxon>
        <taxon>Oligoflexales</taxon>
        <taxon>Pseudobacteriovoracaceae</taxon>
        <taxon>Pseudobacteriovorax</taxon>
    </lineage>
</organism>
<dbReference type="AlphaFoldDB" id="A0A1Y6C6I3"/>
<dbReference type="PANTHER" id="PTHR47268:SF4">
    <property type="entry name" value="ACYLPHOSPHATASE"/>
    <property type="match status" value="1"/>
</dbReference>
<dbReference type="InterPro" id="IPR001792">
    <property type="entry name" value="Acylphosphatase-like_dom"/>
</dbReference>
<sequence length="88" mass="9927">MIAKKLVFSGHVQGVGFRYRTLQLAQQFAVVGTVQNLKDGTVELKAQGSDEELQRFFSSLKETMSKNIRNVESRDIPTFDSNTFEILS</sequence>
<dbReference type="OrthoDB" id="5295388at2"/>
<accession>A0A1Y6C6I3</accession>
<dbReference type="GO" id="GO:0003998">
    <property type="term" value="F:acylphosphatase activity"/>
    <property type="evidence" value="ECO:0007669"/>
    <property type="project" value="UniProtKB-EC"/>
</dbReference>
<dbReference type="SUPFAM" id="SSF54975">
    <property type="entry name" value="Acylphosphatase/BLUF domain-like"/>
    <property type="match status" value="1"/>
</dbReference>
<keyword evidence="4" id="KW-0378">Hydrolase</keyword>
<dbReference type="InterPro" id="IPR036046">
    <property type="entry name" value="Acylphosphatase-like_dom_sf"/>
</dbReference>
<dbReference type="InterPro" id="IPR020456">
    <property type="entry name" value="Acylphosphatase"/>
</dbReference>
<dbReference type="EC" id="3.6.1.7" evidence="2 4"/>
<evidence type="ECO:0000256" key="2">
    <source>
        <dbReference type="ARBA" id="ARBA00012150"/>
    </source>
</evidence>
<evidence type="ECO:0000313" key="7">
    <source>
        <dbReference type="EMBL" id="SMF48042.1"/>
    </source>
</evidence>
<reference evidence="8" key="1">
    <citation type="submission" date="2017-04" db="EMBL/GenBank/DDBJ databases">
        <authorList>
            <person name="Varghese N."/>
            <person name="Submissions S."/>
        </authorList>
    </citation>
    <scope>NUCLEOTIDE SEQUENCE [LARGE SCALE GENOMIC DNA]</scope>
    <source>
        <strain evidence="8">RKEM611</strain>
    </source>
</reference>
<evidence type="ECO:0000256" key="3">
    <source>
        <dbReference type="ARBA" id="ARBA00047645"/>
    </source>
</evidence>
<evidence type="ECO:0000256" key="5">
    <source>
        <dbReference type="RuleBase" id="RU004168"/>
    </source>
</evidence>
<keyword evidence="8" id="KW-1185">Reference proteome</keyword>
<dbReference type="Gene3D" id="3.30.70.100">
    <property type="match status" value="1"/>
</dbReference>
<evidence type="ECO:0000259" key="6">
    <source>
        <dbReference type="PROSITE" id="PS51160"/>
    </source>
</evidence>
<dbReference type="PANTHER" id="PTHR47268">
    <property type="entry name" value="ACYLPHOSPHATASE"/>
    <property type="match status" value="1"/>
</dbReference>
<name>A0A1Y6C6I3_9BACT</name>
<comment type="similarity">
    <text evidence="1 5">Belongs to the acylphosphatase family.</text>
</comment>
<gene>
    <name evidence="7" type="ORF">SAMN06296036_114178</name>
</gene>
<dbReference type="RefSeq" id="WP_132321278.1">
    <property type="nucleotide sequence ID" value="NZ_FWZT01000014.1"/>
</dbReference>
<dbReference type="Proteomes" id="UP000192907">
    <property type="component" value="Unassembled WGS sequence"/>
</dbReference>
<protein>
    <recommendedName>
        <fullName evidence="2 4">acylphosphatase</fullName>
        <ecNumber evidence="2 4">3.6.1.7</ecNumber>
    </recommendedName>
</protein>
<proteinExistence type="inferred from homology"/>
<evidence type="ECO:0000256" key="1">
    <source>
        <dbReference type="ARBA" id="ARBA00005614"/>
    </source>
</evidence>
<evidence type="ECO:0000256" key="4">
    <source>
        <dbReference type="PROSITE-ProRule" id="PRU00520"/>
    </source>
</evidence>
<dbReference type="Pfam" id="PF00708">
    <property type="entry name" value="Acylphosphatase"/>
    <property type="match status" value="1"/>
</dbReference>
<feature type="domain" description="Acylphosphatase-like" evidence="6">
    <location>
        <begin position="3"/>
        <end position="88"/>
    </location>
</feature>
<dbReference type="STRING" id="1513793.SAMN06296036_114178"/>
<evidence type="ECO:0000313" key="8">
    <source>
        <dbReference type="Proteomes" id="UP000192907"/>
    </source>
</evidence>
<dbReference type="EMBL" id="FWZT01000014">
    <property type="protein sequence ID" value="SMF48042.1"/>
    <property type="molecule type" value="Genomic_DNA"/>
</dbReference>
<comment type="catalytic activity">
    <reaction evidence="3 4">
        <text>an acyl phosphate + H2O = a carboxylate + phosphate + H(+)</text>
        <dbReference type="Rhea" id="RHEA:14965"/>
        <dbReference type="ChEBI" id="CHEBI:15377"/>
        <dbReference type="ChEBI" id="CHEBI:15378"/>
        <dbReference type="ChEBI" id="CHEBI:29067"/>
        <dbReference type="ChEBI" id="CHEBI:43474"/>
        <dbReference type="ChEBI" id="CHEBI:59918"/>
        <dbReference type="EC" id="3.6.1.7"/>
    </reaction>
</comment>
<dbReference type="PROSITE" id="PS51160">
    <property type="entry name" value="ACYLPHOSPHATASE_3"/>
    <property type="match status" value="1"/>
</dbReference>